<evidence type="ECO:0000313" key="3">
    <source>
        <dbReference type="EMBL" id="AKV02202.1"/>
    </source>
</evidence>
<feature type="domain" description="AB hydrolase-1" evidence="2">
    <location>
        <begin position="208"/>
        <end position="356"/>
    </location>
</feature>
<dbReference type="PANTHER" id="PTHR22946:SF12">
    <property type="entry name" value="CONIDIAL PIGMENT BIOSYNTHESIS PROTEIN AYG1 (AFU_ORTHOLOGUE AFUA_2G17550)"/>
    <property type="match status" value="1"/>
</dbReference>
<dbReference type="AlphaFoldDB" id="A0A0K1Q945"/>
<evidence type="ECO:0000256" key="1">
    <source>
        <dbReference type="ARBA" id="ARBA00038115"/>
    </source>
</evidence>
<dbReference type="SUPFAM" id="SSF53474">
    <property type="entry name" value="alpha/beta-Hydrolases"/>
    <property type="match status" value="1"/>
</dbReference>
<dbReference type="RefSeq" id="WP_146653154.1">
    <property type="nucleotide sequence ID" value="NZ_CP012333.1"/>
</dbReference>
<dbReference type="PROSITE" id="PS51318">
    <property type="entry name" value="TAT"/>
    <property type="match status" value="1"/>
</dbReference>
<name>A0A0K1Q945_9BACT</name>
<gene>
    <name evidence="3" type="ORF">AKJ09_08865</name>
</gene>
<dbReference type="InterPro" id="IPR050261">
    <property type="entry name" value="FrsA_esterase"/>
</dbReference>
<protein>
    <recommendedName>
        <fullName evidence="2">AB hydrolase-1 domain-containing protein</fullName>
    </recommendedName>
</protein>
<accession>A0A0K1Q945</accession>
<dbReference type="OrthoDB" id="217645at2"/>
<dbReference type="InterPro" id="IPR029058">
    <property type="entry name" value="AB_hydrolase_fold"/>
</dbReference>
<dbReference type="PATRIC" id="fig|1391654.3.peg.8982"/>
<organism evidence="3 4">
    <name type="scientific">Labilithrix luteola</name>
    <dbReference type="NCBI Taxonomy" id="1391654"/>
    <lineage>
        <taxon>Bacteria</taxon>
        <taxon>Pseudomonadati</taxon>
        <taxon>Myxococcota</taxon>
        <taxon>Polyangia</taxon>
        <taxon>Polyangiales</taxon>
        <taxon>Labilitrichaceae</taxon>
        <taxon>Labilithrix</taxon>
    </lineage>
</organism>
<dbReference type="InterPro" id="IPR000073">
    <property type="entry name" value="AB_hydrolase_1"/>
</dbReference>
<reference evidence="3 4" key="1">
    <citation type="submission" date="2015-08" db="EMBL/GenBank/DDBJ databases">
        <authorList>
            <person name="Babu N.S."/>
            <person name="Beckwith C.J."/>
            <person name="Beseler K.G."/>
            <person name="Brison A."/>
            <person name="Carone J.V."/>
            <person name="Caskin T.P."/>
            <person name="Diamond M."/>
            <person name="Durham M.E."/>
            <person name="Foxe J.M."/>
            <person name="Go M."/>
            <person name="Henderson B.A."/>
            <person name="Jones I.B."/>
            <person name="McGettigan J.A."/>
            <person name="Micheletti S.J."/>
            <person name="Nasrallah M.E."/>
            <person name="Ortiz D."/>
            <person name="Piller C.R."/>
            <person name="Privatt S.R."/>
            <person name="Schneider S.L."/>
            <person name="Sharp S."/>
            <person name="Smith T.C."/>
            <person name="Stanton J.D."/>
            <person name="Ullery H.E."/>
            <person name="Wilson R.J."/>
            <person name="Serrano M.G."/>
            <person name="Buck G."/>
            <person name="Lee V."/>
            <person name="Wang Y."/>
            <person name="Carvalho R."/>
            <person name="Voegtly L."/>
            <person name="Shi R."/>
            <person name="Duckworth R."/>
            <person name="Johnson A."/>
            <person name="Loviza R."/>
            <person name="Walstead R."/>
            <person name="Shah Z."/>
            <person name="Kiflezghi M."/>
            <person name="Wade K."/>
            <person name="Ball S.L."/>
            <person name="Bradley K.W."/>
            <person name="Asai D.J."/>
            <person name="Bowman C.A."/>
            <person name="Russell D.A."/>
            <person name="Pope W.H."/>
            <person name="Jacobs-Sera D."/>
            <person name="Hendrix R.W."/>
            <person name="Hatfull G.F."/>
        </authorList>
    </citation>
    <scope>NUCLEOTIDE SEQUENCE [LARGE SCALE GENOMIC DNA]</scope>
    <source>
        <strain evidence="3 4">DSM 27648</strain>
    </source>
</reference>
<dbReference type="Gene3D" id="1.20.1440.110">
    <property type="entry name" value="acylaminoacyl peptidase"/>
    <property type="match status" value="1"/>
</dbReference>
<proteinExistence type="inferred from homology"/>
<dbReference type="Proteomes" id="UP000064967">
    <property type="component" value="Chromosome"/>
</dbReference>
<dbReference type="Pfam" id="PF12697">
    <property type="entry name" value="Abhydrolase_6"/>
    <property type="match status" value="1"/>
</dbReference>
<dbReference type="EMBL" id="CP012333">
    <property type="protein sequence ID" value="AKV02202.1"/>
    <property type="molecule type" value="Genomic_DNA"/>
</dbReference>
<comment type="similarity">
    <text evidence="1">Belongs to the AB hydrolase superfamily. FUS2 hydrolase family.</text>
</comment>
<sequence length="448" mass="50311">MARSAIRRRSLVQGALGLAGGSSFFGLPTAVLAASSPPPPPPPEPTGRRDWFDLDLMNDEVMNSQLLHFLGATYSAQADVSEVLDTGCRIDPDDDWSWPTEWVSTANRLRTMADASAAKRRRFSAGNAYLRAANYYRAALIHHPEPGHPSVLEIGRSAVDAYEKAIRWLEMPAHRVRIPYERTTLPGYFFRSPRACGSAPLFVFQQGRDAWPEESKYVIDGALERGYHCLIVHAPGQGMAIREQGLPFRPDWEKVITPVIDFALRIAGVDRRRIALLGWSMGGALTPRAAAFEKRIKLLIPNPGVLNWAESSFEGFNRYFPDLMPVLDENPAAFDAAIYQIMTTQPLIRWYVRDEMFKHGASSPSDLMFKLREYDNEPIVHLISCRTLVMDGTGELFSVGQAKKLYDVLQCPKDYMLFDAEDTGLLHCQEAASAVGNHRMFDWVDEYI</sequence>
<dbReference type="InterPro" id="IPR006311">
    <property type="entry name" value="TAT_signal"/>
</dbReference>
<keyword evidence="4" id="KW-1185">Reference proteome</keyword>
<dbReference type="Gene3D" id="3.40.50.1820">
    <property type="entry name" value="alpha/beta hydrolase"/>
    <property type="match status" value="1"/>
</dbReference>
<dbReference type="PANTHER" id="PTHR22946">
    <property type="entry name" value="DIENELACTONE HYDROLASE DOMAIN-CONTAINING PROTEIN-RELATED"/>
    <property type="match status" value="1"/>
</dbReference>
<dbReference type="KEGG" id="llu:AKJ09_08865"/>
<dbReference type="STRING" id="1391654.AKJ09_08865"/>
<evidence type="ECO:0000259" key="2">
    <source>
        <dbReference type="Pfam" id="PF12697"/>
    </source>
</evidence>
<evidence type="ECO:0000313" key="4">
    <source>
        <dbReference type="Proteomes" id="UP000064967"/>
    </source>
</evidence>